<dbReference type="SMART" id="SM00862">
    <property type="entry name" value="Trans_reg_C"/>
    <property type="match status" value="1"/>
</dbReference>
<dbReference type="InterPro" id="IPR005158">
    <property type="entry name" value="BTAD"/>
</dbReference>
<dbReference type="CDD" id="cd15831">
    <property type="entry name" value="BTAD"/>
    <property type="match status" value="1"/>
</dbReference>
<name>A0ABT0K4W6_9ACTN</name>
<keyword evidence="2" id="KW-0805">Transcription regulation</keyword>
<dbReference type="EMBL" id="JALKFT010000047">
    <property type="protein sequence ID" value="MCK9878849.1"/>
    <property type="molecule type" value="Genomic_DNA"/>
</dbReference>
<dbReference type="Pfam" id="PF00486">
    <property type="entry name" value="Trans_reg_C"/>
    <property type="match status" value="1"/>
</dbReference>
<dbReference type="SUPFAM" id="SSF48452">
    <property type="entry name" value="TPR-like"/>
    <property type="match status" value="1"/>
</dbReference>
<dbReference type="PANTHER" id="PTHR35807:SF1">
    <property type="entry name" value="TRANSCRIPTIONAL REGULATOR REDD"/>
    <property type="match status" value="1"/>
</dbReference>
<keyword evidence="4" id="KW-0804">Transcription</keyword>
<reference evidence="7 8" key="1">
    <citation type="submission" date="2022-04" db="EMBL/GenBank/DDBJ databases">
        <title>Genome diversity in the genus Frankia.</title>
        <authorList>
            <person name="Carlos-Shanley C."/>
            <person name="Hahn D."/>
        </authorList>
    </citation>
    <scope>NUCLEOTIDE SEQUENCE [LARGE SCALE GENOMIC DNA]</scope>
    <source>
        <strain evidence="7 8">Ag45/Mut15</strain>
    </source>
</reference>
<dbReference type="InterPro" id="IPR036388">
    <property type="entry name" value="WH-like_DNA-bd_sf"/>
</dbReference>
<evidence type="ECO:0000256" key="1">
    <source>
        <dbReference type="ARBA" id="ARBA00005820"/>
    </source>
</evidence>
<dbReference type="InterPro" id="IPR016032">
    <property type="entry name" value="Sig_transdc_resp-reg_C-effctor"/>
</dbReference>
<dbReference type="InterPro" id="IPR051677">
    <property type="entry name" value="AfsR-DnrI-RedD_regulator"/>
</dbReference>
<comment type="similarity">
    <text evidence="1">Belongs to the AfsR/DnrI/RedD regulatory family.</text>
</comment>
<keyword evidence="3 5" id="KW-0238">DNA-binding</keyword>
<evidence type="ECO:0000313" key="8">
    <source>
        <dbReference type="Proteomes" id="UP001201873"/>
    </source>
</evidence>
<dbReference type="Gene3D" id="1.25.40.10">
    <property type="entry name" value="Tetratricopeptide repeat domain"/>
    <property type="match status" value="1"/>
</dbReference>
<dbReference type="InterPro" id="IPR001867">
    <property type="entry name" value="OmpR/PhoB-type_DNA-bd"/>
</dbReference>
<dbReference type="Gene3D" id="1.10.10.10">
    <property type="entry name" value="Winged helix-like DNA-binding domain superfamily/Winged helix DNA-binding domain"/>
    <property type="match status" value="1"/>
</dbReference>
<gene>
    <name evidence="7" type="ORF">MXD59_24325</name>
</gene>
<dbReference type="RefSeq" id="WP_248826914.1">
    <property type="nucleotide sequence ID" value="NZ_JALKFT010000047.1"/>
</dbReference>
<dbReference type="Pfam" id="PF03704">
    <property type="entry name" value="BTAD"/>
    <property type="match status" value="1"/>
</dbReference>
<dbReference type="SMART" id="SM01043">
    <property type="entry name" value="BTAD"/>
    <property type="match status" value="1"/>
</dbReference>
<dbReference type="SUPFAM" id="SSF46894">
    <property type="entry name" value="C-terminal effector domain of the bipartite response regulators"/>
    <property type="match status" value="1"/>
</dbReference>
<dbReference type="PROSITE" id="PS51755">
    <property type="entry name" value="OMPR_PHOB"/>
    <property type="match status" value="1"/>
</dbReference>
<feature type="DNA-binding region" description="OmpR/PhoB-type" evidence="5">
    <location>
        <begin position="1"/>
        <end position="97"/>
    </location>
</feature>
<sequence length="255" mass="28678">MKFRILGPVELESNGRLTSLAGTRQRGLLSTLLVSGNHPVSAEQLCVELWGENPPSTVDNALQAHVYRLRQALKRLAGADDIPPDLITRAPGYLLKINPDDLDMNVFRERIASARAVRTQDPKQAFSLLEKALELWRGTPLHEISAGPTCRGVAVQLSEEYVIALEEKLSLRLENEDPIRSVGELRRMSSMYPWRENIIEMLMLALYRCGRQAEALETYHEARGRLDRELGIEPSVGLRQRFQEILSQSPSPSLS</sequence>
<feature type="domain" description="OmpR/PhoB-type" evidence="6">
    <location>
        <begin position="1"/>
        <end position="97"/>
    </location>
</feature>
<proteinExistence type="inferred from homology"/>
<evidence type="ECO:0000256" key="3">
    <source>
        <dbReference type="ARBA" id="ARBA00023125"/>
    </source>
</evidence>
<organism evidence="7 8">
    <name type="scientific">Frankia umida</name>
    <dbReference type="NCBI Taxonomy" id="573489"/>
    <lineage>
        <taxon>Bacteria</taxon>
        <taxon>Bacillati</taxon>
        <taxon>Actinomycetota</taxon>
        <taxon>Actinomycetes</taxon>
        <taxon>Frankiales</taxon>
        <taxon>Frankiaceae</taxon>
        <taxon>Frankia</taxon>
    </lineage>
</organism>
<accession>A0ABT0K4W6</accession>
<keyword evidence="8" id="KW-1185">Reference proteome</keyword>
<dbReference type="Proteomes" id="UP001201873">
    <property type="component" value="Unassembled WGS sequence"/>
</dbReference>
<dbReference type="InterPro" id="IPR011990">
    <property type="entry name" value="TPR-like_helical_dom_sf"/>
</dbReference>
<evidence type="ECO:0000313" key="7">
    <source>
        <dbReference type="EMBL" id="MCK9878849.1"/>
    </source>
</evidence>
<evidence type="ECO:0000259" key="6">
    <source>
        <dbReference type="PROSITE" id="PS51755"/>
    </source>
</evidence>
<comment type="caution">
    <text evidence="7">The sequence shown here is derived from an EMBL/GenBank/DDBJ whole genome shotgun (WGS) entry which is preliminary data.</text>
</comment>
<protein>
    <submittedName>
        <fullName evidence="7">AfsR/SARP family transcriptional regulator</fullName>
    </submittedName>
</protein>
<dbReference type="PANTHER" id="PTHR35807">
    <property type="entry name" value="TRANSCRIPTIONAL REGULATOR REDD-RELATED"/>
    <property type="match status" value="1"/>
</dbReference>
<evidence type="ECO:0000256" key="4">
    <source>
        <dbReference type="ARBA" id="ARBA00023163"/>
    </source>
</evidence>
<evidence type="ECO:0000256" key="5">
    <source>
        <dbReference type="PROSITE-ProRule" id="PRU01091"/>
    </source>
</evidence>
<evidence type="ECO:0000256" key="2">
    <source>
        <dbReference type="ARBA" id="ARBA00023015"/>
    </source>
</evidence>